<reference evidence="7" key="1">
    <citation type="submission" date="2011-02" db="EMBL/GenBank/DDBJ databases">
        <authorList>
            <person name="Aslett M."/>
        </authorList>
    </citation>
    <scope>NUCLEOTIDE SEQUENCE</scope>
    <source>
        <strain evidence="7">Liverpool</strain>
    </source>
</reference>
<dbReference type="UniPathway" id="UPA00115">
    <property type="reaction ID" value="UER00412"/>
</dbReference>
<reference evidence="8" key="4">
    <citation type="journal article" date="2015" name="PLoS ONE">
        <title>Comprehensive Evaluation of Toxoplasma gondii VEG and Neospora caninum LIV Genomes with Tachyzoite Stage Transcriptome and Proteome Defines Novel Transcript Features.</title>
        <authorList>
            <person name="Ramaprasad A."/>
            <person name="Mourier T."/>
            <person name="Naeem R."/>
            <person name="Malas T.B."/>
            <person name="Moussa E."/>
            <person name="Panigrahi A."/>
            <person name="Vermont S.J."/>
            <person name="Otto T.D."/>
            <person name="Wastling J."/>
            <person name="Pain A."/>
        </authorList>
    </citation>
    <scope>NUCLEOTIDE SEQUENCE</scope>
    <source>
        <strain evidence="8">Liverpool</strain>
    </source>
</reference>
<dbReference type="PANTHER" id="PTHR43748">
    <property type="entry name" value="RIBOSE-5-PHOSPHATE ISOMERASE 3, CHLOROPLASTIC-RELATED"/>
    <property type="match status" value="1"/>
</dbReference>
<dbReference type="VEuPathDB" id="ToxoDB:NCLIV_015970"/>
<evidence type="ECO:0000256" key="3">
    <source>
        <dbReference type="ARBA" id="ARBA00008088"/>
    </source>
</evidence>
<dbReference type="OrthoDB" id="1555531at2759"/>
<dbReference type="SUPFAM" id="SSF75445">
    <property type="entry name" value="D-ribose-5-phosphate isomerase (RpiA), lid domain"/>
    <property type="match status" value="1"/>
</dbReference>
<evidence type="ECO:0000256" key="2">
    <source>
        <dbReference type="ARBA" id="ARBA00004988"/>
    </source>
</evidence>
<proteinExistence type="inferred from homology"/>
<dbReference type="InterPro" id="IPR004788">
    <property type="entry name" value="Ribose5P_isomerase_type_A"/>
</dbReference>
<dbReference type="AlphaFoldDB" id="F0VDL2"/>
<dbReference type="GO" id="GO:0009052">
    <property type="term" value="P:pentose-phosphate shunt, non-oxidative branch"/>
    <property type="evidence" value="ECO:0007669"/>
    <property type="project" value="InterPro"/>
</dbReference>
<comment type="pathway">
    <text evidence="2">Carbohydrate degradation; pentose phosphate pathway; D-ribose 5-phosphate from D-ribulose 5-phosphate (non-oxidative stage): step 1/1.</text>
</comment>
<evidence type="ECO:0000256" key="5">
    <source>
        <dbReference type="ARBA" id="ARBA00023235"/>
    </source>
</evidence>
<dbReference type="CDD" id="cd01398">
    <property type="entry name" value="RPI_A"/>
    <property type="match status" value="1"/>
</dbReference>
<comment type="similarity">
    <text evidence="3">Belongs to the ribose 5-phosphate isomerase family.</text>
</comment>
<dbReference type="NCBIfam" id="NF001924">
    <property type="entry name" value="PRK00702.1"/>
    <property type="match status" value="1"/>
</dbReference>
<dbReference type="RefSeq" id="XP_003881838.1">
    <property type="nucleotide sequence ID" value="XM_003881789.1"/>
</dbReference>
<dbReference type="Gene3D" id="3.30.70.260">
    <property type="match status" value="1"/>
</dbReference>
<dbReference type="GO" id="GO:0004751">
    <property type="term" value="F:ribose-5-phosphate isomerase activity"/>
    <property type="evidence" value="ECO:0007669"/>
    <property type="project" value="UniProtKB-EC"/>
</dbReference>
<feature type="region of interest" description="Disordered" evidence="6">
    <location>
        <begin position="168"/>
        <end position="190"/>
    </location>
</feature>
<sequence>MNAQDKAKQTVGYYAVDTFVRSGMRVGLGTGTTAKFVVERIGQRMQEGTLKDLLCVPTSEATRKQAESLAIPLTTLDGIDDCLDVAIDGADEILPPALGLVKGRGGALLREKMVAAAAKTFVVAADESKLVSNGIGSTGALPVEVVVFSNSHTKRLISALPSVRSHGGRAEFRRKTPAASGETRDAKGDLEDVKEEDRFVTDNGNYIVDLYFKDTVTDLHEMDKEIKSIPGVVETGLFLDLASVCLIGKADGSVATLTAESK</sequence>
<dbReference type="InterPro" id="IPR020672">
    <property type="entry name" value="Ribose5P_isomerase_typA_subgr"/>
</dbReference>
<dbReference type="FunFam" id="3.40.50.1360:FF:000001">
    <property type="entry name" value="Ribose-5-phosphate isomerase A"/>
    <property type="match status" value="1"/>
</dbReference>
<keyword evidence="9" id="KW-1185">Reference proteome</keyword>
<dbReference type="eggNOG" id="KOG3075">
    <property type="taxonomic scope" value="Eukaryota"/>
</dbReference>
<comment type="catalytic activity">
    <reaction evidence="1">
        <text>aldehydo-D-ribose 5-phosphate = D-ribulose 5-phosphate</text>
        <dbReference type="Rhea" id="RHEA:14657"/>
        <dbReference type="ChEBI" id="CHEBI:58121"/>
        <dbReference type="ChEBI" id="CHEBI:58273"/>
        <dbReference type="EC" id="5.3.1.6"/>
    </reaction>
</comment>
<dbReference type="SUPFAM" id="SSF100950">
    <property type="entry name" value="NagB/RpiA/CoA transferase-like"/>
    <property type="match status" value="1"/>
</dbReference>
<dbReference type="EC" id="5.3.1.6" evidence="4"/>
<dbReference type="FunCoup" id="F0VDL2">
    <property type="interactions" value="250"/>
</dbReference>
<dbReference type="InterPro" id="IPR037171">
    <property type="entry name" value="NagB/RpiA_transferase-like"/>
</dbReference>
<dbReference type="Gene3D" id="3.40.50.1360">
    <property type="match status" value="1"/>
</dbReference>
<dbReference type="Proteomes" id="UP000007494">
    <property type="component" value="Chromosome VI"/>
</dbReference>
<name>F0VDL2_NEOCL</name>
<keyword evidence="5 7" id="KW-0413">Isomerase</keyword>
<organism evidence="7 9">
    <name type="scientific">Neospora caninum (strain Liverpool)</name>
    <dbReference type="NCBI Taxonomy" id="572307"/>
    <lineage>
        <taxon>Eukaryota</taxon>
        <taxon>Sar</taxon>
        <taxon>Alveolata</taxon>
        <taxon>Apicomplexa</taxon>
        <taxon>Conoidasida</taxon>
        <taxon>Coccidia</taxon>
        <taxon>Eucoccidiorida</taxon>
        <taxon>Eimeriorina</taxon>
        <taxon>Sarcocystidae</taxon>
        <taxon>Neospora</taxon>
    </lineage>
</organism>
<dbReference type="EMBL" id="LN714480">
    <property type="protein sequence ID" value="CEL65763.1"/>
    <property type="molecule type" value="Genomic_DNA"/>
</dbReference>
<evidence type="ECO:0000313" key="7">
    <source>
        <dbReference type="EMBL" id="CBZ51805.1"/>
    </source>
</evidence>
<accession>F0VDL2</accession>
<evidence type="ECO:0000313" key="9">
    <source>
        <dbReference type="Proteomes" id="UP000007494"/>
    </source>
</evidence>
<evidence type="ECO:0000256" key="1">
    <source>
        <dbReference type="ARBA" id="ARBA00001713"/>
    </source>
</evidence>
<evidence type="ECO:0000313" key="8">
    <source>
        <dbReference type="EMBL" id="CEL65763.1"/>
    </source>
</evidence>
<gene>
    <name evidence="8" type="ORF">BN1204_015970</name>
    <name evidence="7" type="ORF">NCLIV_015970</name>
</gene>
<reference evidence="7" key="2">
    <citation type="submission" date="2011-03" db="EMBL/GenBank/DDBJ databases">
        <title>Comparative genomics and transcriptomics of Neospora caninum and Toxoplasma gondii.</title>
        <authorList>
            <person name="Reid A.J."/>
            <person name="Sohal A."/>
            <person name="Harris D."/>
            <person name="Quail M."/>
            <person name="Sanders M."/>
            <person name="Berriman M."/>
            <person name="Wastling J.M."/>
            <person name="Pain A."/>
        </authorList>
    </citation>
    <scope>NUCLEOTIDE SEQUENCE</scope>
    <source>
        <strain evidence="7">Liverpool</strain>
    </source>
</reference>
<evidence type="ECO:0000256" key="6">
    <source>
        <dbReference type="SAM" id="MobiDB-lite"/>
    </source>
</evidence>
<dbReference type="PANTHER" id="PTHR43748:SF3">
    <property type="entry name" value="RIBOSE-5-PHOSPHATE ISOMERASE 3, CHLOROPLASTIC-RELATED"/>
    <property type="match status" value="1"/>
</dbReference>
<evidence type="ECO:0000256" key="4">
    <source>
        <dbReference type="ARBA" id="ARBA00011959"/>
    </source>
</evidence>
<reference evidence="9" key="3">
    <citation type="journal article" date="2012" name="PLoS Pathog.">
        <title>Comparative genomics of the apicomplexan parasites Toxoplasma gondii and Neospora caninum: Coccidia differing in host range and transmission strategy.</title>
        <authorList>
            <person name="Reid A.J."/>
            <person name="Vermont S.J."/>
            <person name="Cotton J.A."/>
            <person name="Harris D."/>
            <person name="Hill-Cawthorne G.A."/>
            <person name="Konen-Waisman S."/>
            <person name="Latham S.M."/>
            <person name="Mourier T."/>
            <person name="Norton R."/>
            <person name="Quail M.A."/>
            <person name="Sanders M."/>
            <person name="Shanmugam D."/>
            <person name="Sohal A."/>
            <person name="Wasmuth J.D."/>
            <person name="Brunk B."/>
            <person name="Grigg M.E."/>
            <person name="Howard J.C."/>
            <person name="Parkinson J."/>
            <person name="Roos D.S."/>
            <person name="Trees A.J."/>
            <person name="Berriman M."/>
            <person name="Pain A."/>
            <person name="Wastling J.M."/>
        </authorList>
    </citation>
    <scope>NUCLEOTIDE SEQUENCE [LARGE SCALE GENOMIC DNA]</scope>
    <source>
        <strain evidence="9">Liverpool</strain>
    </source>
</reference>
<dbReference type="OMA" id="ACHVQEK"/>
<dbReference type="NCBIfam" id="TIGR00021">
    <property type="entry name" value="rpiA"/>
    <property type="match status" value="1"/>
</dbReference>
<dbReference type="InParanoid" id="F0VDL2"/>
<dbReference type="InterPro" id="IPR050262">
    <property type="entry name" value="Ribose-5P_isomerase"/>
</dbReference>
<dbReference type="Pfam" id="PF06026">
    <property type="entry name" value="Rib_5-P_isom_A"/>
    <property type="match status" value="1"/>
</dbReference>
<dbReference type="GeneID" id="13444356"/>
<dbReference type="HAMAP" id="MF_00170">
    <property type="entry name" value="Rib_5P_isom_A"/>
    <property type="match status" value="1"/>
</dbReference>
<protein>
    <recommendedName>
        <fullName evidence="4">ribose-5-phosphate isomerase</fullName>
        <ecNumber evidence="4">5.3.1.6</ecNumber>
    </recommendedName>
</protein>
<dbReference type="EMBL" id="FR823387">
    <property type="protein sequence ID" value="CBZ51805.1"/>
    <property type="molecule type" value="Genomic_DNA"/>
</dbReference>